<dbReference type="EMBL" id="BSTJ01000024">
    <property type="protein sequence ID" value="GLY81913.1"/>
    <property type="molecule type" value="Genomic_DNA"/>
</dbReference>
<comment type="caution">
    <text evidence="2">The sequence shown here is derived from an EMBL/GenBank/DDBJ whole genome shotgun (WGS) entry which is preliminary data.</text>
</comment>
<feature type="region of interest" description="Disordered" evidence="1">
    <location>
        <begin position="154"/>
        <end position="175"/>
    </location>
</feature>
<dbReference type="Proteomes" id="UP001165135">
    <property type="component" value="Unassembled WGS sequence"/>
</dbReference>
<sequence>MSSASDPRQARWERTDAAPDEAQHLGDDTAHTVGHRISPVTHKVSSVCDPRQARWERVDAAAAIVRAAVPSLPGATPEALLADVTAGLTTRFTCVLPIDVTTGPRDARRGSVRFLHAAVAPDGEGVAIETLLHGGEVTCWVCPAQRYAAERPAARRAMAGRPPRPGGNADPAAEARPTIAPVNTWKLSQHCPAAQVPTHDTAEPRPTVATAQTWILPQRGPTAQVPTHDTAEPRPTVATAQTWILPQRGPTAQVPTDHTAEPRPTVATAQTWVLTRRGPTARIRPDDTAAEDLPASLLPLWIAATTRLGPRPAPADRRMLITTCPALDRLLALAGPDEAAVRTALDDRELPGDDAARLADLVRGLVRRWQLDWASNRLEIIDATSGLWHVRTGLPAALTSELPAGETPVALARTTAADVWHDLTLTLG</sequence>
<evidence type="ECO:0000313" key="2">
    <source>
        <dbReference type="EMBL" id="GLY81913.1"/>
    </source>
</evidence>
<dbReference type="RefSeq" id="WP_285637014.1">
    <property type="nucleotide sequence ID" value="NZ_BSTJ01000024.1"/>
</dbReference>
<protein>
    <submittedName>
        <fullName evidence="2">Uncharacterized protein</fullName>
    </submittedName>
</protein>
<proteinExistence type="predicted"/>
<accession>A0A9W6RUH5</accession>
<reference evidence="2" key="1">
    <citation type="submission" date="2023-03" db="EMBL/GenBank/DDBJ databases">
        <title>Actinoallomurus iriomotensis NBRC 103681.</title>
        <authorList>
            <person name="Ichikawa N."/>
            <person name="Sato H."/>
            <person name="Tonouchi N."/>
        </authorList>
    </citation>
    <scope>NUCLEOTIDE SEQUENCE</scope>
    <source>
        <strain evidence="2">NBRC 103681</strain>
    </source>
</reference>
<feature type="region of interest" description="Disordered" evidence="1">
    <location>
        <begin position="1"/>
        <end position="34"/>
    </location>
</feature>
<gene>
    <name evidence="2" type="ORF">Airi01_101800</name>
</gene>
<organism evidence="2 3">
    <name type="scientific">Actinoallomurus iriomotensis</name>
    <dbReference type="NCBI Taxonomy" id="478107"/>
    <lineage>
        <taxon>Bacteria</taxon>
        <taxon>Bacillati</taxon>
        <taxon>Actinomycetota</taxon>
        <taxon>Actinomycetes</taxon>
        <taxon>Streptosporangiales</taxon>
        <taxon>Thermomonosporaceae</taxon>
        <taxon>Actinoallomurus</taxon>
    </lineage>
</organism>
<evidence type="ECO:0000313" key="3">
    <source>
        <dbReference type="Proteomes" id="UP001165135"/>
    </source>
</evidence>
<dbReference type="AlphaFoldDB" id="A0A9W6RUH5"/>
<feature type="compositionally biased region" description="Low complexity" evidence="1">
    <location>
        <begin position="154"/>
        <end position="172"/>
    </location>
</feature>
<feature type="compositionally biased region" description="Basic and acidic residues" evidence="1">
    <location>
        <begin position="8"/>
        <end position="30"/>
    </location>
</feature>
<evidence type="ECO:0000256" key="1">
    <source>
        <dbReference type="SAM" id="MobiDB-lite"/>
    </source>
</evidence>
<name>A0A9W6RUH5_9ACTN</name>